<dbReference type="Pfam" id="PF01764">
    <property type="entry name" value="Lipase_3"/>
    <property type="match status" value="1"/>
</dbReference>
<keyword evidence="1" id="KW-0732">Signal</keyword>
<evidence type="ECO:0000259" key="2">
    <source>
        <dbReference type="Pfam" id="PF01764"/>
    </source>
</evidence>
<protein>
    <submittedName>
        <fullName evidence="3">Lipase</fullName>
    </submittedName>
</protein>
<dbReference type="GeneID" id="25560406"/>
<evidence type="ECO:0000313" key="3">
    <source>
        <dbReference type="EMBL" id="KNC50448.1"/>
    </source>
</evidence>
<dbReference type="OrthoDB" id="426718at2759"/>
<feature type="chain" id="PRO_5005537487" evidence="1">
    <location>
        <begin position="23"/>
        <end position="287"/>
    </location>
</feature>
<evidence type="ECO:0000256" key="1">
    <source>
        <dbReference type="SAM" id="SignalP"/>
    </source>
</evidence>
<dbReference type="Proteomes" id="UP000054408">
    <property type="component" value="Unassembled WGS sequence"/>
</dbReference>
<organism evidence="3 4">
    <name type="scientific">Thecamonas trahens ATCC 50062</name>
    <dbReference type="NCBI Taxonomy" id="461836"/>
    <lineage>
        <taxon>Eukaryota</taxon>
        <taxon>Apusozoa</taxon>
        <taxon>Apusomonadida</taxon>
        <taxon>Apusomonadidae</taxon>
        <taxon>Thecamonas</taxon>
    </lineage>
</organism>
<dbReference type="eggNOG" id="KOG4569">
    <property type="taxonomic scope" value="Eukaryota"/>
</dbReference>
<dbReference type="InterPro" id="IPR002921">
    <property type="entry name" value="Fungal_lipase-type"/>
</dbReference>
<dbReference type="SUPFAM" id="SSF53474">
    <property type="entry name" value="alpha/beta-Hydrolases"/>
    <property type="match status" value="1"/>
</dbReference>
<dbReference type="InterPro" id="IPR029058">
    <property type="entry name" value="AB_hydrolase_fold"/>
</dbReference>
<feature type="domain" description="Fungal lipase-type" evidence="2">
    <location>
        <begin position="96"/>
        <end position="230"/>
    </location>
</feature>
<dbReference type="EMBL" id="GL349435">
    <property type="protein sequence ID" value="KNC50448.1"/>
    <property type="molecule type" value="Genomic_DNA"/>
</dbReference>
<accession>A0A0L0DGI4</accession>
<feature type="signal peptide" evidence="1">
    <location>
        <begin position="1"/>
        <end position="22"/>
    </location>
</feature>
<sequence length="287" mass="31402">MNVFVLVTLLAVAAACAMPAAARLPGASYTWDEKTAYTMLEYASASYCDEKDLLDWSCNVCVGNTTGFVLTGYWTDPVTKTESFSGYHAESKAIILAHEGSHNTENWITNLKFKKADLVDYPNATGAKVHRGFQEAWEGVGQEVSDHVADLVERFPEYRVYATGHSLGGALAVLSSLYVTVKKPHVPVHVYTFGAPRVGNDAFQLYFQSQIENAVRVVHSTDIVPHLPFRFLGYHHAPLEVWEHNGGYKVCNGSGEDPKCSDSVVVPTASAHAVYMGIKVNGCHARS</sequence>
<dbReference type="CDD" id="cd00519">
    <property type="entry name" value="Lipase_3"/>
    <property type="match status" value="1"/>
</dbReference>
<dbReference type="PANTHER" id="PTHR45856:SF25">
    <property type="entry name" value="FUNGAL LIPASE-LIKE DOMAIN-CONTAINING PROTEIN"/>
    <property type="match status" value="1"/>
</dbReference>
<evidence type="ECO:0000313" key="4">
    <source>
        <dbReference type="Proteomes" id="UP000054408"/>
    </source>
</evidence>
<reference evidence="3 4" key="1">
    <citation type="submission" date="2010-05" db="EMBL/GenBank/DDBJ databases">
        <title>The Genome Sequence of Thecamonas trahens ATCC 50062.</title>
        <authorList>
            <consortium name="The Broad Institute Genome Sequencing Platform"/>
            <person name="Russ C."/>
            <person name="Cuomo C."/>
            <person name="Shea T."/>
            <person name="Young S.K."/>
            <person name="Zeng Q."/>
            <person name="Koehrsen M."/>
            <person name="Haas B."/>
            <person name="Borodovsky M."/>
            <person name="Guigo R."/>
            <person name="Alvarado L."/>
            <person name="Berlin A."/>
            <person name="Bochicchio J."/>
            <person name="Borenstein D."/>
            <person name="Chapman S."/>
            <person name="Chen Z."/>
            <person name="Freedman E."/>
            <person name="Gellesch M."/>
            <person name="Goldberg J."/>
            <person name="Griggs A."/>
            <person name="Gujja S."/>
            <person name="Heilman E."/>
            <person name="Heiman D."/>
            <person name="Hepburn T."/>
            <person name="Howarth C."/>
            <person name="Jen D."/>
            <person name="Larson L."/>
            <person name="Mehta T."/>
            <person name="Park D."/>
            <person name="Pearson M."/>
            <person name="Roberts A."/>
            <person name="Saif S."/>
            <person name="Shenoy N."/>
            <person name="Sisk P."/>
            <person name="Stolte C."/>
            <person name="Sykes S."/>
            <person name="Thomson T."/>
            <person name="Walk T."/>
            <person name="White J."/>
            <person name="Yandava C."/>
            <person name="Burger G."/>
            <person name="Gray M.W."/>
            <person name="Holland P.W.H."/>
            <person name="King N."/>
            <person name="Lang F.B.F."/>
            <person name="Roger A.J."/>
            <person name="Ruiz-Trillo I."/>
            <person name="Lander E."/>
            <person name="Nusbaum C."/>
        </authorList>
    </citation>
    <scope>NUCLEOTIDE SEQUENCE [LARGE SCALE GENOMIC DNA]</scope>
    <source>
        <strain evidence="3 4">ATCC 50062</strain>
    </source>
</reference>
<dbReference type="RefSeq" id="XP_013762344.1">
    <property type="nucleotide sequence ID" value="XM_013906890.1"/>
</dbReference>
<dbReference type="AlphaFoldDB" id="A0A0L0DGI4"/>
<gene>
    <name evidence="3" type="ORF">AMSG_00608</name>
</gene>
<proteinExistence type="predicted"/>
<dbReference type="InterPro" id="IPR051218">
    <property type="entry name" value="Sec_MonoDiacylglyc_Lipase"/>
</dbReference>
<name>A0A0L0DGI4_THETB</name>
<keyword evidence="4" id="KW-1185">Reference proteome</keyword>
<dbReference type="STRING" id="461836.A0A0L0DGI4"/>
<dbReference type="OMA" id="RWPNPNH"/>
<dbReference type="PANTHER" id="PTHR45856">
    <property type="entry name" value="ALPHA/BETA-HYDROLASES SUPERFAMILY PROTEIN"/>
    <property type="match status" value="1"/>
</dbReference>
<dbReference type="Gene3D" id="3.40.50.1820">
    <property type="entry name" value="alpha/beta hydrolase"/>
    <property type="match status" value="1"/>
</dbReference>
<dbReference type="GO" id="GO:0006629">
    <property type="term" value="P:lipid metabolic process"/>
    <property type="evidence" value="ECO:0007669"/>
    <property type="project" value="InterPro"/>
</dbReference>